<feature type="compositionally biased region" description="Low complexity" evidence="1">
    <location>
        <begin position="81"/>
        <end position="100"/>
    </location>
</feature>
<gene>
    <name evidence="3" type="ORF">D3870_20190</name>
</gene>
<organism evidence="3 4">
    <name type="scientific">Noviherbaspirillum cavernae</name>
    <dbReference type="NCBI Taxonomy" id="2320862"/>
    <lineage>
        <taxon>Bacteria</taxon>
        <taxon>Pseudomonadati</taxon>
        <taxon>Pseudomonadota</taxon>
        <taxon>Betaproteobacteria</taxon>
        <taxon>Burkholderiales</taxon>
        <taxon>Oxalobacteraceae</taxon>
        <taxon>Noviherbaspirillum</taxon>
    </lineage>
</organism>
<dbReference type="AlphaFoldDB" id="A0A418WVW2"/>
<proteinExistence type="predicted"/>
<protein>
    <recommendedName>
        <fullName evidence="5">DUF3035 domain-containing protein</fullName>
    </recommendedName>
</protein>
<dbReference type="EMBL" id="QYUN01000003">
    <property type="protein sequence ID" value="RJF96729.1"/>
    <property type="molecule type" value="Genomic_DNA"/>
</dbReference>
<sequence>MFRYLFRHAVCLFTLASLAGLTGCDQPSPDASRQDGMQVLNGAIANPWTTSRSTATADDGSSPTASTMPILTANGAMPGQMPALADAARMRATAPDRPMANLDNPDESVRARAQQLLNAGPPGWDRD</sequence>
<feature type="region of interest" description="Disordered" evidence="1">
    <location>
        <begin position="26"/>
        <end position="127"/>
    </location>
</feature>
<keyword evidence="4" id="KW-1185">Reference proteome</keyword>
<evidence type="ECO:0000256" key="1">
    <source>
        <dbReference type="SAM" id="MobiDB-lite"/>
    </source>
</evidence>
<dbReference type="Proteomes" id="UP000285190">
    <property type="component" value="Unassembled WGS sequence"/>
</dbReference>
<name>A0A418WVW2_9BURK</name>
<feature type="compositionally biased region" description="Polar residues" evidence="1">
    <location>
        <begin position="47"/>
        <end position="69"/>
    </location>
</feature>
<accession>A0A418WVW2</accession>
<comment type="caution">
    <text evidence="3">The sequence shown here is derived from an EMBL/GenBank/DDBJ whole genome shotgun (WGS) entry which is preliminary data.</text>
</comment>
<evidence type="ECO:0000313" key="3">
    <source>
        <dbReference type="EMBL" id="RJF96729.1"/>
    </source>
</evidence>
<evidence type="ECO:0000256" key="2">
    <source>
        <dbReference type="SAM" id="SignalP"/>
    </source>
</evidence>
<evidence type="ECO:0000313" key="4">
    <source>
        <dbReference type="Proteomes" id="UP000285190"/>
    </source>
</evidence>
<dbReference type="PROSITE" id="PS51257">
    <property type="entry name" value="PROKAR_LIPOPROTEIN"/>
    <property type="match status" value="1"/>
</dbReference>
<dbReference type="RefSeq" id="WP_119742867.1">
    <property type="nucleotide sequence ID" value="NZ_QYUN01000003.1"/>
</dbReference>
<keyword evidence="2" id="KW-0732">Signal</keyword>
<feature type="chain" id="PRO_5019063226" description="DUF3035 domain-containing protein" evidence="2">
    <location>
        <begin position="20"/>
        <end position="127"/>
    </location>
</feature>
<evidence type="ECO:0008006" key="5">
    <source>
        <dbReference type="Google" id="ProtNLM"/>
    </source>
</evidence>
<reference evidence="3 4" key="1">
    <citation type="submission" date="2018-09" db="EMBL/GenBank/DDBJ databases">
        <authorList>
            <person name="Zhu H."/>
        </authorList>
    </citation>
    <scope>NUCLEOTIDE SEQUENCE [LARGE SCALE GENOMIC DNA]</scope>
    <source>
        <strain evidence="3 4">K2R10-39</strain>
    </source>
</reference>
<feature type="signal peptide" evidence="2">
    <location>
        <begin position="1"/>
        <end position="19"/>
    </location>
</feature>